<feature type="coiled-coil region" evidence="3">
    <location>
        <begin position="528"/>
        <end position="562"/>
    </location>
</feature>
<dbReference type="EMBL" id="JBBPBN010000407">
    <property type="protein sequence ID" value="KAK8487109.1"/>
    <property type="molecule type" value="Genomic_DNA"/>
</dbReference>
<feature type="region of interest" description="Disordered" evidence="4">
    <location>
        <begin position="186"/>
        <end position="208"/>
    </location>
</feature>
<dbReference type="Pfam" id="PF05266">
    <property type="entry name" value="DUF724"/>
    <property type="match status" value="1"/>
</dbReference>
<sequence>MEGEIDAGREVEVTSDEEGFKGVWYTCIILKLPENKTKGKALVQYKTLLEEDNQTPLTENIDLSFIRPLPPEPAFPADQCFQLKELVDAFHLDGWWTGSVSQVLDNPRRYIVSFADPPEEIEFSSSNLRPHRKWVNGKWVKPSQFQVMAPFSMPKFCFYSFVSVAFRMTNHGKDFFIAVEASKEPAKSKQVKRATPEGDDAPLHPSKKFKHGSLAIASPLESEMKGTDQPKFESMQDGVGLCKKYGRKLKCHVGGPKHLDAVTEEYRHATKEEMILPKEHDMGRPQKEDSLHETKNENPKSLHLITQSPSVDINDAAGVLEECKATKVESSMVSGSQTMSTDGTDCPRKIIKVAGESGRTLHKNEEQSQLICCENGSEDFPPGFENPQNDTREKPRELMVQSPLVGLAGDNESDEGPNLPFVKTLQVWKVVESMDVFKAMPQSPHFHPLVESKKLLREGLAVGHMLNFASLVEKTSKLTVADPENLFTSILDALPDFRNLGFDVEAVRDRASELLLMKDRHEHLQHSSKDVELKLKQCSDELTKIKEEIDVNSKMLRELKEKQASLLSKKTSNISQMTSLQACVDVTTKDIQIVEAEFESLARNENEVGEKLDLGQIEINEEDDFDEQSNDSNFMFVKIDNDVGDVEKETCIKNVSNKVDKEYYDIRLSYLGIGTRVESDSESQKSESVNNVHVSDFDEPNFLEFC</sequence>
<evidence type="ECO:0000256" key="2">
    <source>
        <dbReference type="ARBA" id="ARBA00022604"/>
    </source>
</evidence>
<dbReference type="InterPro" id="IPR007930">
    <property type="entry name" value="DUF724"/>
</dbReference>
<dbReference type="SMART" id="SM00743">
    <property type="entry name" value="Agenet"/>
    <property type="match status" value="2"/>
</dbReference>
<name>A0ABR2A2M3_9ROSI</name>
<evidence type="ECO:0000256" key="3">
    <source>
        <dbReference type="SAM" id="Coils"/>
    </source>
</evidence>
<reference evidence="6 7" key="1">
    <citation type="journal article" date="2024" name="G3 (Bethesda)">
        <title>Genome assembly of Hibiscus sabdariffa L. provides insights into metabolisms of medicinal natural products.</title>
        <authorList>
            <person name="Kim T."/>
        </authorList>
    </citation>
    <scope>NUCLEOTIDE SEQUENCE [LARGE SCALE GENOMIC DNA]</scope>
    <source>
        <strain evidence="6">TK-2024</strain>
        <tissue evidence="6">Old leaves</tissue>
    </source>
</reference>
<feature type="domain" description="Agenet" evidence="5">
    <location>
        <begin position="79"/>
        <end position="136"/>
    </location>
</feature>
<evidence type="ECO:0000259" key="5">
    <source>
        <dbReference type="SMART" id="SM00743"/>
    </source>
</evidence>
<dbReference type="CDD" id="cd20406">
    <property type="entry name" value="Tudor_Agenet_AtDUF_rpt2_4"/>
    <property type="match status" value="1"/>
</dbReference>
<accession>A0ABR2A2M3</accession>
<evidence type="ECO:0000313" key="7">
    <source>
        <dbReference type="Proteomes" id="UP001396334"/>
    </source>
</evidence>
<proteinExistence type="predicted"/>
<evidence type="ECO:0000313" key="6">
    <source>
        <dbReference type="EMBL" id="KAK8487109.1"/>
    </source>
</evidence>
<dbReference type="CDD" id="cd20405">
    <property type="entry name" value="Tudor_Agenet_AtDUF_rpt1_3"/>
    <property type="match status" value="1"/>
</dbReference>
<dbReference type="PANTHER" id="PTHR31917">
    <property type="entry name" value="AGENET DOMAIN-CONTAINING PROTEIN-RELATED"/>
    <property type="match status" value="1"/>
</dbReference>
<dbReference type="Pfam" id="PF05641">
    <property type="entry name" value="Agenet"/>
    <property type="match status" value="1"/>
</dbReference>
<dbReference type="InterPro" id="IPR008395">
    <property type="entry name" value="Agenet-like_dom"/>
</dbReference>
<feature type="domain" description="Agenet" evidence="5">
    <location>
        <begin position="3"/>
        <end position="74"/>
    </location>
</feature>
<keyword evidence="1" id="KW-0813">Transport</keyword>
<evidence type="ECO:0000256" key="4">
    <source>
        <dbReference type="SAM" id="MobiDB-lite"/>
    </source>
</evidence>
<keyword evidence="3" id="KW-0175">Coiled coil</keyword>
<protein>
    <recommendedName>
        <fullName evidence="5">Agenet domain-containing protein</fullName>
    </recommendedName>
</protein>
<dbReference type="Proteomes" id="UP001396334">
    <property type="component" value="Unassembled WGS sequence"/>
</dbReference>
<dbReference type="PANTHER" id="PTHR31917:SF153">
    <property type="entry name" value="DUF724 DOMAIN-CONTAINING PROTEIN 3-RELATED"/>
    <property type="match status" value="1"/>
</dbReference>
<organism evidence="6 7">
    <name type="scientific">Hibiscus sabdariffa</name>
    <name type="common">roselle</name>
    <dbReference type="NCBI Taxonomy" id="183260"/>
    <lineage>
        <taxon>Eukaryota</taxon>
        <taxon>Viridiplantae</taxon>
        <taxon>Streptophyta</taxon>
        <taxon>Embryophyta</taxon>
        <taxon>Tracheophyta</taxon>
        <taxon>Spermatophyta</taxon>
        <taxon>Magnoliopsida</taxon>
        <taxon>eudicotyledons</taxon>
        <taxon>Gunneridae</taxon>
        <taxon>Pentapetalae</taxon>
        <taxon>rosids</taxon>
        <taxon>malvids</taxon>
        <taxon>Malvales</taxon>
        <taxon>Malvaceae</taxon>
        <taxon>Malvoideae</taxon>
        <taxon>Hibiscus</taxon>
    </lineage>
</organism>
<gene>
    <name evidence="6" type="ORF">V6N11_037120</name>
</gene>
<keyword evidence="7" id="KW-1185">Reference proteome</keyword>
<comment type="caution">
    <text evidence="6">The sequence shown here is derived from an EMBL/GenBank/DDBJ whole genome shotgun (WGS) entry which is preliminary data.</text>
</comment>
<dbReference type="InterPro" id="IPR014002">
    <property type="entry name" value="Agenet_dom_plant"/>
</dbReference>
<keyword evidence="2" id="KW-0341">Growth regulation</keyword>
<evidence type="ECO:0000256" key="1">
    <source>
        <dbReference type="ARBA" id="ARBA00022448"/>
    </source>
</evidence>